<organism evidence="2">
    <name type="scientific">Guillardia theta (strain CCMP2712)</name>
    <name type="common">Cryptophyte</name>
    <dbReference type="NCBI Taxonomy" id="905079"/>
    <lineage>
        <taxon>Eukaryota</taxon>
        <taxon>Cryptophyceae</taxon>
        <taxon>Pyrenomonadales</taxon>
        <taxon>Geminigeraceae</taxon>
        <taxon>Guillardia</taxon>
    </lineage>
</organism>
<dbReference type="KEGG" id="gtt:GUITHDRAFT_43362"/>
<reference evidence="4" key="2">
    <citation type="submission" date="2012-11" db="EMBL/GenBank/DDBJ databases">
        <authorList>
            <person name="Kuo A."/>
            <person name="Curtis B.A."/>
            <person name="Tanifuji G."/>
            <person name="Burki F."/>
            <person name="Gruber A."/>
            <person name="Irimia M."/>
            <person name="Maruyama S."/>
            <person name="Arias M.C."/>
            <person name="Ball S.G."/>
            <person name="Gile G.H."/>
            <person name="Hirakawa Y."/>
            <person name="Hopkins J.F."/>
            <person name="Rensing S.A."/>
            <person name="Schmutz J."/>
            <person name="Symeonidi A."/>
            <person name="Elias M."/>
            <person name="Eveleigh R.J."/>
            <person name="Herman E.K."/>
            <person name="Klute M.J."/>
            <person name="Nakayama T."/>
            <person name="Obornik M."/>
            <person name="Reyes-Prieto A."/>
            <person name="Armbrust E.V."/>
            <person name="Aves S.J."/>
            <person name="Beiko R.G."/>
            <person name="Coutinho P."/>
            <person name="Dacks J.B."/>
            <person name="Durnford D.G."/>
            <person name="Fast N.M."/>
            <person name="Green B.R."/>
            <person name="Grisdale C."/>
            <person name="Hempe F."/>
            <person name="Henrissat B."/>
            <person name="Hoppner M.P."/>
            <person name="Ishida K.-I."/>
            <person name="Kim E."/>
            <person name="Koreny L."/>
            <person name="Kroth P.G."/>
            <person name="Liu Y."/>
            <person name="Malik S.-B."/>
            <person name="Maier U.G."/>
            <person name="McRose D."/>
            <person name="Mock T."/>
            <person name="Neilson J.A."/>
            <person name="Onodera N.T."/>
            <person name="Poole A.M."/>
            <person name="Pritham E.J."/>
            <person name="Richards T.A."/>
            <person name="Rocap G."/>
            <person name="Roy S.W."/>
            <person name="Sarai C."/>
            <person name="Schaack S."/>
            <person name="Shirato S."/>
            <person name="Slamovits C.H."/>
            <person name="Spencer D.F."/>
            <person name="Suzuki S."/>
            <person name="Worden A.Z."/>
            <person name="Zauner S."/>
            <person name="Barry K."/>
            <person name="Bell C."/>
            <person name="Bharti A.K."/>
            <person name="Crow J.A."/>
            <person name="Grimwood J."/>
            <person name="Kramer R."/>
            <person name="Lindquist E."/>
            <person name="Lucas S."/>
            <person name="Salamov A."/>
            <person name="McFadden G.I."/>
            <person name="Lane C.E."/>
            <person name="Keeling P.J."/>
            <person name="Gray M.W."/>
            <person name="Grigoriev I.V."/>
            <person name="Archibald J.M."/>
        </authorList>
    </citation>
    <scope>NUCLEOTIDE SEQUENCE</scope>
    <source>
        <strain evidence="4">CCMP2712</strain>
    </source>
</reference>
<dbReference type="PaxDb" id="55529-EKX38610"/>
<dbReference type="AlphaFoldDB" id="L1IS08"/>
<proteinExistence type="predicted"/>
<evidence type="ECO:0000313" key="3">
    <source>
        <dbReference type="EnsemblProtists" id="EKX38610"/>
    </source>
</evidence>
<dbReference type="HOGENOM" id="CLU_2230194_0_0_1"/>
<protein>
    <recommendedName>
        <fullName evidence="1">PiggyBac transposable element-derived protein domain-containing protein</fullName>
    </recommendedName>
</protein>
<dbReference type="RefSeq" id="XP_005825590.1">
    <property type="nucleotide sequence ID" value="XM_005825533.1"/>
</dbReference>
<evidence type="ECO:0000313" key="4">
    <source>
        <dbReference type="Proteomes" id="UP000011087"/>
    </source>
</evidence>
<dbReference type="GeneID" id="17295354"/>
<dbReference type="Proteomes" id="UP000011087">
    <property type="component" value="Unassembled WGS sequence"/>
</dbReference>
<reference evidence="2 4" key="1">
    <citation type="journal article" date="2012" name="Nature">
        <title>Algal genomes reveal evolutionary mosaicism and the fate of nucleomorphs.</title>
        <authorList>
            <consortium name="DOE Joint Genome Institute"/>
            <person name="Curtis B.A."/>
            <person name="Tanifuji G."/>
            <person name="Burki F."/>
            <person name="Gruber A."/>
            <person name="Irimia M."/>
            <person name="Maruyama S."/>
            <person name="Arias M.C."/>
            <person name="Ball S.G."/>
            <person name="Gile G.H."/>
            <person name="Hirakawa Y."/>
            <person name="Hopkins J.F."/>
            <person name="Kuo A."/>
            <person name="Rensing S.A."/>
            <person name="Schmutz J."/>
            <person name="Symeonidi A."/>
            <person name="Elias M."/>
            <person name="Eveleigh R.J."/>
            <person name="Herman E.K."/>
            <person name="Klute M.J."/>
            <person name="Nakayama T."/>
            <person name="Obornik M."/>
            <person name="Reyes-Prieto A."/>
            <person name="Armbrust E.V."/>
            <person name="Aves S.J."/>
            <person name="Beiko R.G."/>
            <person name="Coutinho P."/>
            <person name="Dacks J.B."/>
            <person name="Durnford D.G."/>
            <person name="Fast N.M."/>
            <person name="Green B.R."/>
            <person name="Grisdale C.J."/>
            <person name="Hempel F."/>
            <person name="Henrissat B."/>
            <person name="Hoppner M.P."/>
            <person name="Ishida K."/>
            <person name="Kim E."/>
            <person name="Koreny L."/>
            <person name="Kroth P.G."/>
            <person name="Liu Y."/>
            <person name="Malik S.B."/>
            <person name="Maier U.G."/>
            <person name="McRose D."/>
            <person name="Mock T."/>
            <person name="Neilson J.A."/>
            <person name="Onodera N.T."/>
            <person name="Poole A.M."/>
            <person name="Pritham E.J."/>
            <person name="Richards T.A."/>
            <person name="Rocap G."/>
            <person name="Roy S.W."/>
            <person name="Sarai C."/>
            <person name="Schaack S."/>
            <person name="Shirato S."/>
            <person name="Slamovits C.H."/>
            <person name="Spencer D.F."/>
            <person name="Suzuki S."/>
            <person name="Worden A.Z."/>
            <person name="Zauner S."/>
            <person name="Barry K."/>
            <person name="Bell C."/>
            <person name="Bharti A.K."/>
            <person name="Crow J.A."/>
            <person name="Grimwood J."/>
            <person name="Kramer R."/>
            <person name="Lindquist E."/>
            <person name="Lucas S."/>
            <person name="Salamov A."/>
            <person name="McFadden G.I."/>
            <person name="Lane C.E."/>
            <person name="Keeling P.J."/>
            <person name="Gray M.W."/>
            <person name="Grigoriev I.V."/>
            <person name="Archibald J.M."/>
        </authorList>
    </citation>
    <scope>NUCLEOTIDE SEQUENCE</scope>
    <source>
        <strain evidence="2 4">CCMP2712</strain>
    </source>
</reference>
<name>L1IS08_GUITC</name>
<dbReference type="EMBL" id="JH993047">
    <property type="protein sequence ID" value="EKX38610.1"/>
    <property type="molecule type" value="Genomic_DNA"/>
</dbReference>
<evidence type="ECO:0000259" key="1">
    <source>
        <dbReference type="Pfam" id="PF13843"/>
    </source>
</evidence>
<dbReference type="Pfam" id="PF13843">
    <property type="entry name" value="DDE_Tnp_1_7"/>
    <property type="match status" value="1"/>
</dbReference>
<feature type="non-terminal residue" evidence="2">
    <location>
        <position position="1"/>
    </location>
</feature>
<feature type="domain" description="PiggyBac transposable element-derived protein" evidence="1">
    <location>
        <begin position="2"/>
        <end position="95"/>
    </location>
</feature>
<sequence length="106" mass="11830">KGSEYKNLAECTFGIMLHLELQEGKEEMGTRQYNSQYPKHTALVLRIMQNYLGKGHILYGDSAFASLSTAVALLERNTFFTGLVKTAYSGFPKAYLNGAAWEPHPP</sequence>
<evidence type="ECO:0000313" key="2">
    <source>
        <dbReference type="EMBL" id="EKX38610.1"/>
    </source>
</evidence>
<keyword evidence="4" id="KW-1185">Reference proteome</keyword>
<feature type="non-terminal residue" evidence="2">
    <location>
        <position position="106"/>
    </location>
</feature>
<dbReference type="InterPro" id="IPR029526">
    <property type="entry name" value="PGBD"/>
</dbReference>
<dbReference type="EnsemblProtists" id="EKX38610">
    <property type="protein sequence ID" value="EKX38610"/>
    <property type="gene ID" value="GUITHDRAFT_43362"/>
</dbReference>
<gene>
    <name evidence="2" type="ORF">GUITHDRAFT_43362</name>
</gene>
<dbReference type="OrthoDB" id="6600397at2759"/>
<accession>L1IS08</accession>
<reference evidence="3" key="3">
    <citation type="submission" date="2015-06" db="UniProtKB">
        <authorList>
            <consortium name="EnsemblProtists"/>
        </authorList>
    </citation>
    <scope>IDENTIFICATION</scope>
</reference>